<proteinExistence type="predicted"/>
<reference evidence="1" key="1">
    <citation type="journal article" date="2015" name="Nature">
        <title>Complex archaea that bridge the gap between prokaryotes and eukaryotes.</title>
        <authorList>
            <person name="Spang A."/>
            <person name="Saw J.H."/>
            <person name="Jorgensen S.L."/>
            <person name="Zaremba-Niedzwiedzka K."/>
            <person name="Martijn J."/>
            <person name="Lind A.E."/>
            <person name="van Eijk R."/>
            <person name="Schleper C."/>
            <person name="Guy L."/>
            <person name="Ettema T.J."/>
        </authorList>
    </citation>
    <scope>NUCLEOTIDE SEQUENCE</scope>
</reference>
<comment type="caution">
    <text evidence="1">The sequence shown here is derived from an EMBL/GenBank/DDBJ whole genome shotgun (WGS) entry which is preliminary data.</text>
</comment>
<dbReference type="EMBL" id="LAZR01046809">
    <property type="protein sequence ID" value="KKK95671.1"/>
    <property type="molecule type" value="Genomic_DNA"/>
</dbReference>
<evidence type="ECO:0000313" key="1">
    <source>
        <dbReference type="EMBL" id="KKK95671.1"/>
    </source>
</evidence>
<accession>A0A0F9CG62</accession>
<name>A0A0F9CG62_9ZZZZ</name>
<protein>
    <submittedName>
        <fullName evidence="1">Uncharacterized protein</fullName>
    </submittedName>
</protein>
<sequence>MNLGNSVVADLLSFSLGMLPSEWQRKAKQKFTHALLWDPLTANATLAAYCAATRSAPVRARGPSPSQYVAIPRYPFSSG</sequence>
<gene>
    <name evidence="1" type="ORF">LCGC14_2670480</name>
</gene>
<organism evidence="1">
    <name type="scientific">marine sediment metagenome</name>
    <dbReference type="NCBI Taxonomy" id="412755"/>
    <lineage>
        <taxon>unclassified sequences</taxon>
        <taxon>metagenomes</taxon>
        <taxon>ecological metagenomes</taxon>
    </lineage>
</organism>
<feature type="non-terminal residue" evidence="1">
    <location>
        <position position="79"/>
    </location>
</feature>
<dbReference type="AlphaFoldDB" id="A0A0F9CG62"/>